<dbReference type="STRING" id="572036.SAMN05661099_2012"/>
<name>A0A1T5CY85_9SPHI</name>
<proteinExistence type="predicted"/>
<dbReference type="Proteomes" id="UP000189981">
    <property type="component" value="Unassembled WGS sequence"/>
</dbReference>
<evidence type="ECO:0000259" key="3">
    <source>
        <dbReference type="PROSITE" id="PS50110"/>
    </source>
</evidence>
<feature type="domain" description="Response regulatory" evidence="3">
    <location>
        <begin position="3"/>
        <end position="118"/>
    </location>
</feature>
<evidence type="ECO:0000313" key="5">
    <source>
        <dbReference type="Proteomes" id="UP000189981"/>
    </source>
</evidence>
<dbReference type="InterPro" id="IPR050595">
    <property type="entry name" value="Bact_response_regulator"/>
</dbReference>
<dbReference type="GO" id="GO:0000160">
    <property type="term" value="P:phosphorelay signal transduction system"/>
    <property type="evidence" value="ECO:0007669"/>
    <property type="project" value="InterPro"/>
</dbReference>
<keyword evidence="1 2" id="KW-0597">Phosphoprotein</keyword>
<dbReference type="PANTHER" id="PTHR44591:SF3">
    <property type="entry name" value="RESPONSE REGULATORY DOMAIN-CONTAINING PROTEIN"/>
    <property type="match status" value="1"/>
</dbReference>
<evidence type="ECO:0000256" key="2">
    <source>
        <dbReference type="PROSITE-ProRule" id="PRU00169"/>
    </source>
</evidence>
<feature type="modified residue" description="4-aspartylphosphate" evidence="2">
    <location>
        <position position="52"/>
    </location>
</feature>
<evidence type="ECO:0000256" key="1">
    <source>
        <dbReference type="ARBA" id="ARBA00022553"/>
    </source>
</evidence>
<dbReference type="Pfam" id="PF00072">
    <property type="entry name" value="Response_reg"/>
    <property type="match status" value="1"/>
</dbReference>
<protein>
    <submittedName>
        <fullName evidence="4">Response regulator receiver domain-containing protein</fullName>
    </submittedName>
</protein>
<dbReference type="PROSITE" id="PS50110">
    <property type="entry name" value="RESPONSE_REGULATORY"/>
    <property type="match status" value="1"/>
</dbReference>
<dbReference type="CDD" id="cd00156">
    <property type="entry name" value="REC"/>
    <property type="match status" value="1"/>
</dbReference>
<dbReference type="EMBL" id="FUYR01000002">
    <property type="protein sequence ID" value="SKB64321.1"/>
    <property type="molecule type" value="Genomic_DNA"/>
</dbReference>
<dbReference type="SUPFAM" id="SSF52172">
    <property type="entry name" value="CheY-like"/>
    <property type="match status" value="1"/>
</dbReference>
<dbReference type="Gene3D" id="3.40.50.2300">
    <property type="match status" value="1"/>
</dbReference>
<evidence type="ECO:0000313" key="4">
    <source>
        <dbReference type="EMBL" id="SKB64321.1"/>
    </source>
</evidence>
<accession>A0A1T5CY85</accession>
<gene>
    <name evidence="4" type="ORF">SAMN05661099_2012</name>
</gene>
<dbReference type="InterPro" id="IPR011006">
    <property type="entry name" value="CheY-like_superfamily"/>
</dbReference>
<dbReference type="SMART" id="SM00448">
    <property type="entry name" value="REC"/>
    <property type="match status" value="1"/>
</dbReference>
<sequence>MKKVFVIDDNPDILDAIRIILEEEKFVVECFDSAEDVFDKIVEGAPDLVILDIVLAGSDGRLLCKDLKTSHQTRHIPIIIISGAHDFVDSFEKHCRPDNFVSKPFQIEDLLTKVRNHVLMI</sequence>
<dbReference type="InterPro" id="IPR001789">
    <property type="entry name" value="Sig_transdc_resp-reg_receiver"/>
</dbReference>
<reference evidence="5" key="1">
    <citation type="submission" date="2017-02" db="EMBL/GenBank/DDBJ databases">
        <authorList>
            <person name="Varghese N."/>
            <person name="Submissions S."/>
        </authorList>
    </citation>
    <scope>NUCLEOTIDE SEQUENCE [LARGE SCALE GENOMIC DNA]</scope>
    <source>
        <strain evidence="5">DSM 22385</strain>
    </source>
</reference>
<organism evidence="4 5">
    <name type="scientific">Daejeonella lutea</name>
    <dbReference type="NCBI Taxonomy" id="572036"/>
    <lineage>
        <taxon>Bacteria</taxon>
        <taxon>Pseudomonadati</taxon>
        <taxon>Bacteroidota</taxon>
        <taxon>Sphingobacteriia</taxon>
        <taxon>Sphingobacteriales</taxon>
        <taxon>Sphingobacteriaceae</taxon>
        <taxon>Daejeonella</taxon>
    </lineage>
</organism>
<dbReference type="RefSeq" id="WP_170878430.1">
    <property type="nucleotide sequence ID" value="NZ_FUYR01000002.1"/>
</dbReference>
<dbReference type="AlphaFoldDB" id="A0A1T5CY85"/>
<dbReference type="PANTHER" id="PTHR44591">
    <property type="entry name" value="STRESS RESPONSE REGULATOR PROTEIN 1"/>
    <property type="match status" value="1"/>
</dbReference>
<keyword evidence="5" id="KW-1185">Reference proteome</keyword>